<evidence type="ECO:0000259" key="5">
    <source>
        <dbReference type="PROSITE" id="PS50887"/>
    </source>
</evidence>
<keyword evidence="3" id="KW-0472">Membrane</keyword>
<dbReference type="CDD" id="cd01949">
    <property type="entry name" value="GGDEF"/>
    <property type="match status" value="1"/>
</dbReference>
<organism evidence="6 7">
    <name type="scientific">Legionella pneumophila</name>
    <dbReference type="NCBI Taxonomy" id="446"/>
    <lineage>
        <taxon>Bacteria</taxon>
        <taxon>Pseudomonadati</taxon>
        <taxon>Pseudomonadota</taxon>
        <taxon>Gammaproteobacteria</taxon>
        <taxon>Legionellales</taxon>
        <taxon>Legionellaceae</taxon>
        <taxon>Legionella</taxon>
    </lineage>
</organism>
<dbReference type="Pfam" id="PF00990">
    <property type="entry name" value="GGDEF"/>
    <property type="match status" value="1"/>
</dbReference>
<feature type="transmembrane region" description="Helical" evidence="3">
    <location>
        <begin position="230"/>
        <end position="252"/>
    </location>
</feature>
<feature type="transmembrane region" description="Helical" evidence="3">
    <location>
        <begin position="264"/>
        <end position="286"/>
    </location>
</feature>
<protein>
    <recommendedName>
        <fullName evidence="1">cyclic-guanylate-specific phosphodiesterase</fullName>
        <ecNumber evidence="1">3.1.4.52</ecNumber>
    </recommendedName>
</protein>
<dbReference type="AlphaFoldDB" id="A0AAN5SZT9"/>
<dbReference type="NCBIfam" id="TIGR00254">
    <property type="entry name" value="GGDEF"/>
    <property type="match status" value="1"/>
</dbReference>
<dbReference type="PANTHER" id="PTHR44757">
    <property type="entry name" value="DIGUANYLATE CYCLASE DGCP"/>
    <property type="match status" value="1"/>
</dbReference>
<dbReference type="InterPro" id="IPR043128">
    <property type="entry name" value="Rev_trsase/Diguanyl_cyclase"/>
</dbReference>
<dbReference type="PROSITE" id="PS50883">
    <property type="entry name" value="EAL"/>
    <property type="match status" value="1"/>
</dbReference>
<evidence type="ECO:0000313" key="7">
    <source>
        <dbReference type="Proteomes" id="UP000866496"/>
    </source>
</evidence>
<feature type="transmembrane region" description="Helical" evidence="3">
    <location>
        <begin position="163"/>
        <end position="186"/>
    </location>
</feature>
<dbReference type="Proteomes" id="UP000866496">
    <property type="component" value="Unassembled WGS sequence"/>
</dbReference>
<feature type="transmembrane region" description="Helical" evidence="3">
    <location>
        <begin position="133"/>
        <end position="151"/>
    </location>
</feature>
<sequence length="849" mass="96924">MCKGYNIMQSMVFHKSSNSYYTAYYLTVAFATLTFIFGLSVLIGWHFNIEFLIQYQPNTVAIVYNTALCFIILSFSIFLFLNCYYKSAITLSTTVFILSGLALTQHVFSINLQIDEVFFHHYQSIENAYPGRMASNTAFCFLLITTALVLMNIRGYQSFNNSLAGALGLLVFCLALLFISGYFSDIQQAYKWGNKTPMSINTGIGFLLLSLAVMGLYWHNNTLYQLNSGIAMPYLSAFCIMFTFSLLSFEIFKKEKELNLSTNLSISTLALGVFFSILFGLIIRLWQLAKISAVTAKYALSEIKATLESTADGILVVDRAGKVMNYNKRFLNMWYQEERSLKTINYHDIKLIINKQLINRRETIQRINKILKNPNYQHAFELKFKGEIYYDCYTQPLKLDDEIIGRVWSFRDITIPKRLEIELSHQSTHDMLTNLPNKVLAINMLGYAMKTAVSSKKIVGVYLLDLDRFTQINDVFGHSKGDEIIKAISKRLIDCVPMNHMLGRLSGDQFIVIASINNSKEVVTGVTRLLSAFHEPVKMNGHSIKMSCSVGISFYPKDGNTVDTLLSKADIALSRTKVEGRNSFQFYTQEMHSYTLEHILLESELKNAVAKNEFVLYYQPILKLSSLNVIGFEALIRWNHPRNGLILPDKFIPLAEEIGIIGEIGDWVFVTVCKQIQAWQLQGFKNIKISINISPKQFKFQYIPKRINELLSEFQVKSESIELELTENILIDKSTDIIDTLSKLKEMGIQISIDDFGTGYSCLSYLKDLPIDILKIDQTFVKDLKNNQSNQTLIKAIIAMAKKFNLSLIAEGIENQYQLEFLKKLGCHYGQGYYFSHPKPTEKCMQFLQ</sequence>
<dbReference type="SMART" id="SM00052">
    <property type="entry name" value="EAL"/>
    <property type="match status" value="1"/>
</dbReference>
<dbReference type="CDD" id="cd01948">
    <property type="entry name" value="EAL"/>
    <property type="match status" value="1"/>
</dbReference>
<dbReference type="SMART" id="SM00267">
    <property type="entry name" value="GGDEF"/>
    <property type="match status" value="1"/>
</dbReference>
<dbReference type="Gene3D" id="3.30.70.270">
    <property type="match status" value="1"/>
</dbReference>
<dbReference type="InterPro" id="IPR029787">
    <property type="entry name" value="Nucleotide_cyclase"/>
</dbReference>
<evidence type="ECO:0000256" key="3">
    <source>
        <dbReference type="SAM" id="Phobius"/>
    </source>
</evidence>
<dbReference type="EMBL" id="DACWHX010000003">
    <property type="protein sequence ID" value="HAU1879277.1"/>
    <property type="molecule type" value="Genomic_DNA"/>
</dbReference>
<keyword evidence="3" id="KW-1133">Transmembrane helix</keyword>
<reference evidence="6" key="2">
    <citation type="submission" date="2019-10" db="EMBL/GenBank/DDBJ databases">
        <authorList>
            <consortium name="NCBI Pathogen Detection Project"/>
        </authorList>
    </citation>
    <scope>NUCLEOTIDE SEQUENCE</scope>
    <source>
        <strain evidence="6">AZ00058701</strain>
    </source>
</reference>
<feature type="transmembrane region" description="Helical" evidence="3">
    <location>
        <begin position="198"/>
        <end position="218"/>
    </location>
</feature>
<evidence type="ECO:0000259" key="4">
    <source>
        <dbReference type="PROSITE" id="PS50883"/>
    </source>
</evidence>
<feature type="domain" description="GGDEF" evidence="5">
    <location>
        <begin position="457"/>
        <end position="589"/>
    </location>
</feature>
<dbReference type="Gene3D" id="3.30.450.20">
    <property type="entry name" value="PAS domain"/>
    <property type="match status" value="1"/>
</dbReference>
<dbReference type="GO" id="GO:0071111">
    <property type="term" value="F:cyclic-guanylate-specific phosphodiesterase activity"/>
    <property type="evidence" value="ECO:0007669"/>
    <property type="project" value="UniProtKB-EC"/>
</dbReference>
<evidence type="ECO:0000256" key="1">
    <source>
        <dbReference type="ARBA" id="ARBA00012282"/>
    </source>
</evidence>
<evidence type="ECO:0000256" key="2">
    <source>
        <dbReference type="ARBA" id="ARBA00022636"/>
    </source>
</evidence>
<reference evidence="6" key="1">
    <citation type="journal article" date="2018" name="Genome Biol.">
        <title>SKESA: strategic k-mer extension for scrupulous assemblies.</title>
        <authorList>
            <person name="Souvorov A."/>
            <person name="Agarwala R."/>
            <person name="Lipman D.J."/>
        </authorList>
    </citation>
    <scope>NUCLEOTIDE SEQUENCE</scope>
    <source>
        <strain evidence="6">AZ00058701</strain>
    </source>
</reference>
<dbReference type="InterPro" id="IPR052155">
    <property type="entry name" value="Biofilm_reg_signaling"/>
</dbReference>
<comment type="caution">
    <text evidence="6">The sequence shown here is derived from an EMBL/GenBank/DDBJ whole genome shotgun (WGS) entry which is preliminary data.</text>
</comment>
<dbReference type="PANTHER" id="PTHR44757:SF2">
    <property type="entry name" value="BIOFILM ARCHITECTURE MAINTENANCE PROTEIN MBAA"/>
    <property type="match status" value="1"/>
</dbReference>
<dbReference type="InterPro" id="IPR035965">
    <property type="entry name" value="PAS-like_dom_sf"/>
</dbReference>
<dbReference type="InterPro" id="IPR000160">
    <property type="entry name" value="GGDEF_dom"/>
</dbReference>
<dbReference type="SUPFAM" id="SSF141868">
    <property type="entry name" value="EAL domain-like"/>
    <property type="match status" value="1"/>
</dbReference>
<dbReference type="FunFam" id="3.20.20.450:FF:000001">
    <property type="entry name" value="Cyclic di-GMP phosphodiesterase yahA"/>
    <property type="match status" value="1"/>
</dbReference>
<dbReference type="Gene3D" id="3.20.20.450">
    <property type="entry name" value="EAL domain"/>
    <property type="match status" value="1"/>
</dbReference>
<accession>A0AAN5SZT9</accession>
<dbReference type="Pfam" id="PF00563">
    <property type="entry name" value="EAL"/>
    <property type="match status" value="1"/>
</dbReference>
<dbReference type="InterPro" id="IPR001633">
    <property type="entry name" value="EAL_dom"/>
</dbReference>
<dbReference type="SMR" id="A0AAN5SZT9"/>
<dbReference type="SUPFAM" id="SSF55073">
    <property type="entry name" value="Nucleotide cyclase"/>
    <property type="match status" value="1"/>
</dbReference>
<feature type="transmembrane region" description="Helical" evidence="3">
    <location>
        <begin position="59"/>
        <end position="81"/>
    </location>
</feature>
<keyword evidence="3" id="KW-0812">Transmembrane</keyword>
<feature type="domain" description="EAL" evidence="4">
    <location>
        <begin position="598"/>
        <end position="849"/>
    </location>
</feature>
<feature type="transmembrane region" description="Helical" evidence="3">
    <location>
        <begin position="23"/>
        <end position="47"/>
    </location>
</feature>
<keyword evidence="2" id="KW-0973">c-di-GMP</keyword>
<dbReference type="InterPro" id="IPR035919">
    <property type="entry name" value="EAL_sf"/>
</dbReference>
<dbReference type="SUPFAM" id="SSF55785">
    <property type="entry name" value="PYP-like sensor domain (PAS domain)"/>
    <property type="match status" value="1"/>
</dbReference>
<dbReference type="PROSITE" id="PS50887">
    <property type="entry name" value="GGDEF"/>
    <property type="match status" value="1"/>
</dbReference>
<gene>
    <name evidence="6" type="ORF">JBJ86_03280</name>
</gene>
<dbReference type="EC" id="3.1.4.52" evidence="1"/>
<name>A0AAN5SZT9_LEGPN</name>
<evidence type="ECO:0000313" key="6">
    <source>
        <dbReference type="EMBL" id="HAU1879277.1"/>
    </source>
</evidence>
<proteinExistence type="predicted"/>